<evidence type="ECO:0000313" key="3">
    <source>
        <dbReference type="Proteomes" id="UP000178606"/>
    </source>
</evidence>
<keyword evidence="1" id="KW-0812">Transmembrane</keyword>
<comment type="caution">
    <text evidence="2">The sequence shown here is derived from an EMBL/GenBank/DDBJ whole genome shotgun (WGS) entry which is preliminary data.</text>
</comment>
<keyword evidence="1" id="KW-0472">Membrane</keyword>
<feature type="transmembrane region" description="Helical" evidence="1">
    <location>
        <begin position="452"/>
        <end position="474"/>
    </location>
</feature>
<feature type="transmembrane region" description="Helical" evidence="1">
    <location>
        <begin position="140"/>
        <end position="163"/>
    </location>
</feature>
<evidence type="ECO:0008006" key="4">
    <source>
        <dbReference type="Google" id="ProtNLM"/>
    </source>
</evidence>
<evidence type="ECO:0000256" key="1">
    <source>
        <dbReference type="SAM" id="Phobius"/>
    </source>
</evidence>
<organism evidence="2 3">
    <name type="scientific">Handelsmanbacteria sp. (strain RIFCSPLOWO2_12_FULL_64_10)</name>
    <dbReference type="NCBI Taxonomy" id="1817868"/>
    <lineage>
        <taxon>Bacteria</taxon>
        <taxon>Candidatus Handelsmaniibacteriota</taxon>
    </lineage>
</organism>
<feature type="transmembrane region" description="Helical" evidence="1">
    <location>
        <begin position="264"/>
        <end position="289"/>
    </location>
</feature>
<dbReference type="Proteomes" id="UP000178606">
    <property type="component" value="Unassembled WGS sequence"/>
</dbReference>
<name>A0A1F6D7G9_HANXR</name>
<feature type="transmembrane region" description="Helical" evidence="1">
    <location>
        <begin position="19"/>
        <end position="38"/>
    </location>
</feature>
<feature type="transmembrane region" description="Helical" evidence="1">
    <location>
        <begin position="231"/>
        <end position="252"/>
    </location>
</feature>
<dbReference type="PANTHER" id="PTHR43471:SF14">
    <property type="entry name" value="ABC-2 TYPE TRANSPORT SYSTEM PERMEASE PROTEIN"/>
    <property type="match status" value="1"/>
</dbReference>
<dbReference type="GO" id="GO:0140359">
    <property type="term" value="F:ABC-type transporter activity"/>
    <property type="evidence" value="ECO:0007669"/>
    <property type="project" value="InterPro"/>
</dbReference>
<sequence length="480" mass="53234">MIWRIAQRELAGNLLTLRFPLAAGLIVGLFLVNTLVFVGTDYRERKAAYAKQVAQAQERLRRSASNLNKLAVEGPGMLYKRPSPLSFAAGGNEKALPIAVDASRRGGWGWADQKFSYNWTDPWALKYPYQSSRSNTLLRVFLEIDWAFIIGVVVSFVAVAFTYDAVCGEREAGTLRLTLSAPVPRDVVLLGKWIGAFLSVALPTVLGMALSLLIVLLSGQVELSAEEWARTGLIGMFSLVYVALFVSLGLFVSARCRRSATGLLTLLFIWVVFVVLVPNTLGSVAAGLAKIPSGKVFNQQVKLAVEERTRPGGLYDASPSEAQPKREALDRWARYLNDGVDIFSRMTDGHLDDQFRQVERARTLMRVSPVAVYQYVVEALAGTGFGRHRAFIEEARRYRDQISDFIKAADRRDPESPHIYLVKEGLSNRPVSVQEIPPFVDRVDLGGAVAQMALDAVILLTLCVLFFACAYFAFLRYDPR</sequence>
<proteinExistence type="predicted"/>
<accession>A0A1F6D7G9</accession>
<gene>
    <name evidence="2" type="ORF">A3F84_02135</name>
</gene>
<dbReference type="EMBL" id="MFKF01000002">
    <property type="protein sequence ID" value="OGG57277.1"/>
    <property type="molecule type" value="Genomic_DNA"/>
</dbReference>
<dbReference type="PANTHER" id="PTHR43471">
    <property type="entry name" value="ABC TRANSPORTER PERMEASE"/>
    <property type="match status" value="1"/>
</dbReference>
<dbReference type="Pfam" id="PF12679">
    <property type="entry name" value="ABC2_membrane_2"/>
    <property type="match status" value="1"/>
</dbReference>
<keyword evidence="1" id="KW-1133">Transmembrane helix</keyword>
<feature type="transmembrane region" description="Helical" evidence="1">
    <location>
        <begin position="193"/>
        <end position="219"/>
    </location>
</feature>
<evidence type="ECO:0000313" key="2">
    <source>
        <dbReference type="EMBL" id="OGG57277.1"/>
    </source>
</evidence>
<reference evidence="2 3" key="1">
    <citation type="journal article" date="2016" name="Nat. Commun.">
        <title>Thousands of microbial genomes shed light on interconnected biogeochemical processes in an aquifer system.</title>
        <authorList>
            <person name="Anantharaman K."/>
            <person name="Brown C.T."/>
            <person name="Hug L.A."/>
            <person name="Sharon I."/>
            <person name="Castelle C.J."/>
            <person name="Probst A.J."/>
            <person name="Thomas B.C."/>
            <person name="Singh A."/>
            <person name="Wilkins M.J."/>
            <person name="Karaoz U."/>
            <person name="Brodie E.L."/>
            <person name="Williams K.H."/>
            <person name="Hubbard S.S."/>
            <person name="Banfield J.F."/>
        </authorList>
    </citation>
    <scope>NUCLEOTIDE SEQUENCE [LARGE SCALE GENOMIC DNA]</scope>
    <source>
        <strain evidence="3">RIFCSPLOWO2_12_FULL_64_10</strain>
    </source>
</reference>
<dbReference type="GO" id="GO:0005886">
    <property type="term" value="C:plasma membrane"/>
    <property type="evidence" value="ECO:0007669"/>
    <property type="project" value="UniProtKB-SubCell"/>
</dbReference>
<protein>
    <recommendedName>
        <fullName evidence="4">ABC transporter permease</fullName>
    </recommendedName>
</protein>
<dbReference type="AlphaFoldDB" id="A0A1F6D7G9"/>